<name>A0A7W9CFH1_9CAUL</name>
<accession>A0A7W9CFH1</accession>
<dbReference type="Proteomes" id="UP000545037">
    <property type="component" value="Unassembled WGS sequence"/>
</dbReference>
<feature type="signal peptide" evidence="2">
    <location>
        <begin position="1"/>
        <end position="25"/>
    </location>
</feature>
<dbReference type="GO" id="GO:0016020">
    <property type="term" value="C:membrane"/>
    <property type="evidence" value="ECO:0007669"/>
    <property type="project" value="InterPro"/>
</dbReference>
<organism evidence="3 4">
    <name type="scientific">Brevundimonas variabilis</name>
    <dbReference type="NCBI Taxonomy" id="74312"/>
    <lineage>
        <taxon>Bacteria</taxon>
        <taxon>Pseudomonadati</taxon>
        <taxon>Pseudomonadota</taxon>
        <taxon>Alphaproteobacteria</taxon>
        <taxon>Caulobacterales</taxon>
        <taxon>Caulobacteraceae</taxon>
        <taxon>Brevundimonas</taxon>
    </lineage>
</organism>
<dbReference type="InterPro" id="IPR038673">
    <property type="entry name" value="OprB_sf"/>
</dbReference>
<sequence>MLIMHRRAAFGAAFLALVTASTAFAQDEQEPWTFSAAYTADVIGVDARDRSLDWRALDNLDLVVDADLERLTGWRGARVHGAVLVNNGGEPNALAGTLQGIDNIEVGDAAVRLFELWIEQDLADGRATLRTGLYDLNSEFYATDAAGLLIAPPFGIGSELASTGPNGPSIFPSTALAARLRIGREEGGYGQVAAINARASTLGDPDGIDTDMDDGVLLIGEAGWNGPTRLAAGTWRYDRAQDDIRTLAPDGNPARTTAQGIYALAETDLFQTPAGGNARGFVRVGLSDGDTTDFSGGWQAGVLLNQVWASRPDSQFSIGVHEGLLSDKAQANLRDGGDRPASAEQGFEITYSDRIGPLTVQPDLQLIRNAGGLRSADTVVVVGLRVSVALD</sequence>
<keyword evidence="4" id="KW-1185">Reference proteome</keyword>
<evidence type="ECO:0000313" key="3">
    <source>
        <dbReference type="EMBL" id="MBB5744684.1"/>
    </source>
</evidence>
<comment type="caution">
    <text evidence="3">The sequence shown here is derived from an EMBL/GenBank/DDBJ whole genome shotgun (WGS) entry which is preliminary data.</text>
</comment>
<dbReference type="GO" id="GO:0015288">
    <property type="term" value="F:porin activity"/>
    <property type="evidence" value="ECO:0007669"/>
    <property type="project" value="InterPro"/>
</dbReference>
<gene>
    <name evidence="3" type="ORF">GGR13_000256</name>
</gene>
<dbReference type="EMBL" id="JACHOR010000001">
    <property type="protein sequence ID" value="MBB5744684.1"/>
    <property type="molecule type" value="Genomic_DNA"/>
</dbReference>
<dbReference type="GO" id="GO:0008643">
    <property type="term" value="P:carbohydrate transport"/>
    <property type="evidence" value="ECO:0007669"/>
    <property type="project" value="InterPro"/>
</dbReference>
<feature type="chain" id="PRO_5031604349" evidence="2">
    <location>
        <begin position="26"/>
        <end position="391"/>
    </location>
</feature>
<dbReference type="InterPro" id="IPR007049">
    <property type="entry name" value="Carb-sel_porin_OprB"/>
</dbReference>
<dbReference type="Pfam" id="PF04966">
    <property type="entry name" value="OprB"/>
    <property type="match status" value="1"/>
</dbReference>
<keyword evidence="2" id="KW-0732">Signal</keyword>
<dbReference type="PANTHER" id="PTHR37944">
    <property type="entry name" value="PORIN B"/>
    <property type="match status" value="1"/>
</dbReference>
<evidence type="ECO:0000256" key="1">
    <source>
        <dbReference type="ARBA" id="ARBA00008769"/>
    </source>
</evidence>
<evidence type="ECO:0000256" key="2">
    <source>
        <dbReference type="RuleBase" id="RU363072"/>
    </source>
</evidence>
<proteinExistence type="inferred from homology"/>
<dbReference type="PANTHER" id="PTHR37944:SF1">
    <property type="entry name" value="PORIN B"/>
    <property type="match status" value="1"/>
</dbReference>
<dbReference type="Gene3D" id="2.40.160.180">
    <property type="entry name" value="Carbohydrate-selective porin OprB"/>
    <property type="match status" value="1"/>
</dbReference>
<comment type="similarity">
    <text evidence="1 2">Belongs to the OprB family.</text>
</comment>
<protein>
    <submittedName>
        <fullName evidence="3">Porin</fullName>
    </submittedName>
</protein>
<reference evidence="3 4" key="1">
    <citation type="submission" date="2020-08" db="EMBL/GenBank/DDBJ databases">
        <title>Genomic Encyclopedia of Type Strains, Phase IV (KMG-IV): sequencing the most valuable type-strain genomes for metagenomic binning, comparative biology and taxonomic classification.</title>
        <authorList>
            <person name="Goeker M."/>
        </authorList>
    </citation>
    <scope>NUCLEOTIDE SEQUENCE [LARGE SCALE GENOMIC DNA]</scope>
    <source>
        <strain evidence="3 4">DSM 4737</strain>
    </source>
</reference>
<dbReference type="AlphaFoldDB" id="A0A7W9CFH1"/>
<dbReference type="InterPro" id="IPR052932">
    <property type="entry name" value="OprB_Porin"/>
</dbReference>
<evidence type="ECO:0000313" key="4">
    <source>
        <dbReference type="Proteomes" id="UP000545037"/>
    </source>
</evidence>